<dbReference type="PANTHER" id="PTHR22926:SF3">
    <property type="entry name" value="UNDECAPRENYL-PHOSPHATE ALPHA-N-ACETYLGLUCOSAMINYL 1-PHOSPHATE TRANSFERASE"/>
    <property type="match status" value="1"/>
</dbReference>
<keyword evidence="5 8" id="KW-1133">Transmembrane helix</keyword>
<dbReference type="PANTHER" id="PTHR22926">
    <property type="entry name" value="PHOSPHO-N-ACETYLMURAMOYL-PENTAPEPTIDE-TRANSFERASE"/>
    <property type="match status" value="1"/>
</dbReference>
<dbReference type="GO" id="GO:0009103">
    <property type="term" value="P:lipopolysaccharide biosynthetic process"/>
    <property type="evidence" value="ECO:0007669"/>
    <property type="project" value="TreeGrafter"/>
</dbReference>
<keyword evidence="4 8" id="KW-0812">Transmembrane</keyword>
<comment type="cofactor">
    <cofactor evidence="7">
        <name>Mg(2+)</name>
        <dbReference type="ChEBI" id="CHEBI:18420"/>
    </cofactor>
</comment>
<keyword evidence="7" id="KW-0479">Metal-binding</keyword>
<evidence type="ECO:0000256" key="6">
    <source>
        <dbReference type="ARBA" id="ARBA00023136"/>
    </source>
</evidence>
<accession>A0A4R1M963</accession>
<evidence type="ECO:0000256" key="1">
    <source>
        <dbReference type="ARBA" id="ARBA00004651"/>
    </source>
</evidence>
<feature type="transmembrane region" description="Helical" evidence="8">
    <location>
        <begin position="57"/>
        <end position="78"/>
    </location>
</feature>
<protein>
    <submittedName>
        <fullName evidence="9">UDP-GlcNAc:undecaprenyl-phosphate GlcNAc-1-phosphate transferase</fullName>
    </submittedName>
</protein>
<dbReference type="AlphaFoldDB" id="A0A4R1M963"/>
<comment type="caution">
    <text evidence="9">The sequence shown here is derived from an EMBL/GenBank/DDBJ whole genome shotgun (WGS) entry which is preliminary data.</text>
</comment>
<organism evidence="9 10">
    <name type="scientific">Natranaerovirga hydrolytica</name>
    <dbReference type="NCBI Taxonomy" id="680378"/>
    <lineage>
        <taxon>Bacteria</taxon>
        <taxon>Bacillati</taxon>
        <taxon>Bacillota</taxon>
        <taxon>Clostridia</taxon>
        <taxon>Lachnospirales</taxon>
        <taxon>Natranaerovirgaceae</taxon>
        <taxon>Natranaerovirga</taxon>
    </lineage>
</organism>
<dbReference type="RefSeq" id="WP_132283403.1">
    <property type="nucleotide sequence ID" value="NZ_SMGQ01000018.1"/>
</dbReference>
<evidence type="ECO:0000313" key="10">
    <source>
        <dbReference type="Proteomes" id="UP000294545"/>
    </source>
</evidence>
<feature type="transmembrane region" description="Helical" evidence="8">
    <location>
        <begin position="148"/>
        <end position="167"/>
    </location>
</feature>
<feature type="transmembrane region" description="Helical" evidence="8">
    <location>
        <begin position="12"/>
        <end position="31"/>
    </location>
</feature>
<keyword evidence="6 8" id="KW-0472">Membrane</keyword>
<dbReference type="GO" id="GO:0071555">
    <property type="term" value="P:cell wall organization"/>
    <property type="evidence" value="ECO:0007669"/>
    <property type="project" value="TreeGrafter"/>
</dbReference>
<comment type="subcellular location">
    <subcellularLocation>
        <location evidence="1">Cell membrane</location>
        <topology evidence="1">Multi-pass membrane protein</topology>
    </subcellularLocation>
</comment>
<feature type="transmembrane region" description="Helical" evidence="8">
    <location>
        <begin position="229"/>
        <end position="247"/>
    </location>
</feature>
<feature type="transmembrane region" description="Helical" evidence="8">
    <location>
        <begin position="114"/>
        <end position="136"/>
    </location>
</feature>
<gene>
    <name evidence="9" type="ORF">EDC19_2754</name>
</gene>
<keyword evidence="2" id="KW-1003">Cell membrane</keyword>
<evidence type="ECO:0000256" key="5">
    <source>
        <dbReference type="ARBA" id="ARBA00022989"/>
    </source>
</evidence>
<proteinExistence type="predicted"/>
<evidence type="ECO:0000256" key="2">
    <source>
        <dbReference type="ARBA" id="ARBA00022475"/>
    </source>
</evidence>
<dbReference type="CDD" id="cd06853">
    <property type="entry name" value="GT_WecA_like"/>
    <property type="match status" value="1"/>
</dbReference>
<dbReference type="GO" id="GO:0046872">
    <property type="term" value="F:metal ion binding"/>
    <property type="evidence" value="ECO:0007669"/>
    <property type="project" value="UniProtKB-KW"/>
</dbReference>
<feature type="binding site" evidence="7">
    <location>
        <position position="166"/>
    </location>
    <ligand>
        <name>Mg(2+)</name>
        <dbReference type="ChEBI" id="CHEBI:18420"/>
    </ligand>
</feature>
<dbReference type="OrthoDB" id="9805475at2"/>
<evidence type="ECO:0000256" key="8">
    <source>
        <dbReference type="SAM" id="Phobius"/>
    </source>
</evidence>
<keyword evidence="10" id="KW-1185">Reference proteome</keyword>
<feature type="binding site" evidence="7">
    <location>
        <position position="228"/>
    </location>
    <ligand>
        <name>Mg(2+)</name>
        <dbReference type="ChEBI" id="CHEBI:18420"/>
    </ligand>
</feature>
<reference evidence="9 10" key="1">
    <citation type="submission" date="2019-03" db="EMBL/GenBank/DDBJ databases">
        <title>Genomic Encyclopedia of Type Strains, Phase IV (KMG-IV): sequencing the most valuable type-strain genomes for metagenomic binning, comparative biology and taxonomic classification.</title>
        <authorList>
            <person name="Goeker M."/>
        </authorList>
    </citation>
    <scope>NUCLEOTIDE SEQUENCE [LARGE SCALE GENOMIC DNA]</scope>
    <source>
        <strain evidence="9 10">DSM 24176</strain>
    </source>
</reference>
<feature type="transmembrane region" description="Helical" evidence="8">
    <location>
        <begin position="253"/>
        <end position="274"/>
    </location>
</feature>
<keyword evidence="3 9" id="KW-0808">Transferase</keyword>
<keyword evidence="7" id="KW-0460">Magnesium</keyword>
<feature type="transmembrane region" description="Helical" evidence="8">
    <location>
        <begin position="197"/>
        <end position="217"/>
    </location>
</feature>
<dbReference type="GO" id="GO:0005886">
    <property type="term" value="C:plasma membrane"/>
    <property type="evidence" value="ECO:0007669"/>
    <property type="project" value="UniProtKB-SubCell"/>
</dbReference>
<dbReference type="PROSITE" id="PS01348">
    <property type="entry name" value="MRAY_2"/>
    <property type="match status" value="1"/>
</dbReference>
<dbReference type="Proteomes" id="UP000294545">
    <property type="component" value="Unassembled WGS sequence"/>
</dbReference>
<dbReference type="EMBL" id="SMGQ01000018">
    <property type="protein sequence ID" value="TCK87910.1"/>
    <property type="molecule type" value="Genomic_DNA"/>
</dbReference>
<dbReference type="Pfam" id="PF00953">
    <property type="entry name" value="Glycos_transf_4"/>
    <property type="match status" value="1"/>
</dbReference>
<feature type="transmembrane region" description="Helical" evidence="8">
    <location>
        <begin position="84"/>
        <end position="102"/>
    </location>
</feature>
<feature type="transmembrane region" description="Helical" evidence="8">
    <location>
        <begin position="331"/>
        <end position="350"/>
    </location>
</feature>
<dbReference type="InterPro" id="IPR018480">
    <property type="entry name" value="PNAcMuramoyl-5peptid_Trfase_CS"/>
</dbReference>
<feature type="transmembrane region" description="Helical" evidence="8">
    <location>
        <begin position="174"/>
        <end position="191"/>
    </location>
</feature>
<evidence type="ECO:0000256" key="7">
    <source>
        <dbReference type="PIRSR" id="PIRSR600715-1"/>
    </source>
</evidence>
<feature type="transmembrane region" description="Helical" evidence="8">
    <location>
        <begin position="305"/>
        <end position="325"/>
    </location>
</feature>
<evidence type="ECO:0000313" key="9">
    <source>
        <dbReference type="EMBL" id="TCK87910.1"/>
    </source>
</evidence>
<name>A0A4R1M963_9FIRM</name>
<dbReference type="GO" id="GO:0016780">
    <property type="term" value="F:phosphotransferase activity, for other substituted phosphate groups"/>
    <property type="evidence" value="ECO:0007669"/>
    <property type="project" value="InterPro"/>
</dbReference>
<sequence length="361" mass="38909">MLKIINGLNPSYIYILAFGIAFAISLLMTPVSKKIAFKIGAIDYPKSRGMHKKPMPLAGGIAIVSGFMLTVIFIVPFMNGVENVQLMGLIFGGILITSVGLLDDVHSLSPKIKLSFQIIAALIVVYTGTTIEYFSWPFSSANIIELGAMSKLVTMVWVIGVTNAVNLIDGLDGLAAGVSSIAALCLMLLSILTPVPIPVTIVLTAALAGSCLGFLPYNFNPAKIFMGDTGSTFLGFTLAVISIQGLMKSYTAVTVFVAVLVLGLPIFDTFFAIFRRVISGRPVMEADRGHLHHRLVDRGYSQKRAVLTLYGISSCFGLAGILFALTDALVAFILLATMLIVWVIDNFIIVREKSNKQKHKL</sequence>
<dbReference type="InterPro" id="IPR000715">
    <property type="entry name" value="Glycosyl_transferase_4"/>
</dbReference>
<evidence type="ECO:0000256" key="4">
    <source>
        <dbReference type="ARBA" id="ARBA00022692"/>
    </source>
</evidence>
<evidence type="ECO:0000256" key="3">
    <source>
        <dbReference type="ARBA" id="ARBA00022679"/>
    </source>
</evidence>
<dbReference type="GO" id="GO:0044038">
    <property type="term" value="P:cell wall macromolecule biosynthetic process"/>
    <property type="evidence" value="ECO:0007669"/>
    <property type="project" value="TreeGrafter"/>
</dbReference>